<dbReference type="Proteomes" id="UP001589896">
    <property type="component" value="Unassembled WGS sequence"/>
</dbReference>
<evidence type="ECO:0000313" key="2">
    <source>
        <dbReference type="EMBL" id="MFC0677529.1"/>
    </source>
</evidence>
<feature type="compositionally biased region" description="Low complexity" evidence="1">
    <location>
        <begin position="689"/>
        <end position="700"/>
    </location>
</feature>
<evidence type="ECO:0000313" key="3">
    <source>
        <dbReference type="Proteomes" id="UP001589896"/>
    </source>
</evidence>
<gene>
    <name evidence="2" type="ORF">ACFFGH_06650</name>
</gene>
<reference evidence="2 3" key="1">
    <citation type="submission" date="2024-09" db="EMBL/GenBank/DDBJ databases">
        <authorList>
            <person name="Sun Q."/>
            <person name="Mori K."/>
        </authorList>
    </citation>
    <scope>NUCLEOTIDE SEQUENCE [LARGE SCALE GENOMIC DNA]</scope>
    <source>
        <strain evidence="2 3">KCTC 23076</strain>
    </source>
</reference>
<proteinExistence type="predicted"/>
<sequence length="700" mass="72639">MSVGRIVVDLLAKTGSFETDINRAAKLAEKRAKEIDDSLRQAGAAVGTAVAAGAAVAAVAIKASIDRMDELSKAALKVQMPTEELSKLAYAGGLADVSVSDLESALGKLTKSQAAALKGTSEQAQVFEALGISVKKADGSLRGSGEVLADFADKFAAAQDSPELMAAGMAIFGKSFQGIIPLIKDGSQGLREAGDEAERLGLVLTTEAGQSAEAFNDNLTRLQGALDGVTSVVAAQLAPHLNELTDQLVELAKEGNGAAEIADSIGAAFDLIGGAAVVVSSTVRGVTFDLIAMGNAGQAALAALRGDFKGAAANLREAGAARSLAEAESADIERVFSGRRAASKQPSAALSKQSAAQVQAEQEAEQMRQRLAAVLSGGASKSKAGKSRGGKSEAEREAEALQAQYESLIGAQQQQIALFGEAGEAARVRYEVENGALAALEPALKAVAVANAEKLDTLREEADVQAELDAINKRREESAQDVLATIREEIGLIGMSAEQQEIWNNLKWAGVDANSALGQSIADTTRELQNQRETLGTQITLMDDFRQGAANALTDFATGMKSAKDAAIDFFDSFAERITQMIAERWMEQLFGQAGTTGTGTSGGNWIGMALGALFGGGRAGGGRVDNSHGYLVGERGPELFIPATAGTVIPAEQTRRMGGGGATLNQTFVVQGAPDRRTREQLARESGRAAARGMARTGR</sequence>
<accession>A0ABV6RLS9</accession>
<organism evidence="2 3">
    <name type="scientific">Lysobacter korlensis</name>
    <dbReference type="NCBI Taxonomy" id="553636"/>
    <lineage>
        <taxon>Bacteria</taxon>
        <taxon>Pseudomonadati</taxon>
        <taxon>Pseudomonadota</taxon>
        <taxon>Gammaproteobacteria</taxon>
        <taxon>Lysobacterales</taxon>
        <taxon>Lysobacteraceae</taxon>
        <taxon>Lysobacter</taxon>
    </lineage>
</organism>
<dbReference type="RefSeq" id="WP_386666146.1">
    <property type="nucleotide sequence ID" value="NZ_JBHLTG010000001.1"/>
</dbReference>
<feature type="region of interest" description="Disordered" evidence="1">
    <location>
        <begin position="676"/>
        <end position="700"/>
    </location>
</feature>
<evidence type="ECO:0000256" key="1">
    <source>
        <dbReference type="SAM" id="MobiDB-lite"/>
    </source>
</evidence>
<keyword evidence="3" id="KW-1185">Reference proteome</keyword>
<feature type="region of interest" description="Disordered" evidence="1">
    <location>
        <begin position="375"/>
        <end position="396"/>
    </location>
</feature>
<name>A0ABV6RLS9_9GAMM</name>
<protein>
    <submittedName>
        <fullName evidence="2">Uncharacterized protein</fullName>
    </submittedName>
</protein>
<comment type="caution">
    <text evidence="2">The sequence shown here is derived from an EMBL/GenBank/DDBJ whole genome shotgun (WGS) entry which is preliminary data.</text>
</comment>
<feature type="compositionally biased region" description="Basic and acidic residues" evidence="1">
    <location>
        <begin position="676"/>
        <end position="688"/>
    </location>
</feature>
<dbReference type="EMBL" id="JBHLTG010000001">
    <property type="protein sequence ID" value="MFC0677529.1"/>
    <property type="molecule type" value="Genomic_DNA"/>
</dbReference>